<keyword evidence="2" id="KW-1185">Reference proteome</keyword>
<organism evidence="1 2">
    <name type="scientific">Nostoc flagelliforme CCNUN1</name>
    <dbReference type="NCBI Taxonomy" id="2038116"/>
    <lineage>
        <taxon>Bacteria</taxon>
        <taxon>Bacillati</taxon>
        <taxon>Cyanobacteriota</taxon>
        <taxon>Cyanophyceae</taxon>
        <taxon>Nostocales</taxon>
        <taxon>Nostocaceae</taxon>
        <taxon>Nostoc</taxon>
    </lineage>
</organism>
<gene>
    <name evidence="1" type="ORF">COO91_06565</name>
</gene>
<protein>
    <submittedName>
        <fullName evidence="1">Uncharacterized protein</fullName>
    </submittedName>
</protein>
<dbReference type="EMBL" id="CP024785">
    <property type="protein sequence ID" value="AUB40548.1"/>
    <property type="molecule type" value="Genomic_DNA"/>
</dbReference>
<sequence length="51" mass="5652">MNSNELQAIGLYDLQEPTIPPRSRLYNLKPIGIGTPRVSTTIYAGGCQAFW</sequence>
<proteinExistence type="predicted"/>
<name>A0A2K8SYM4_9NOSO</name>
<accession>A0A2K8SYM4</accession>
<reference evidence="1 2" key="1">
    <citation type="submission" date="2017-11" db="EMBL/GenBank/DDBJ databases">
        <title>Complete genome of a free-living desiccation-tolerant cyanobacterium and its photosynthetic adaptation to extreme terrestrial habitat.</title>
        <authorList>
            <person name="Shang J."/>
        </authorList>
    </citation>
    <scope>NUCLEOTIDE SEQUENCE [LARGE SCALE GENOMIC DNA]</scope>
    <source>
        <strain evidence="1 2">CCNUN1</strain>
    </source>
</reference>
<dbReference type="AlphaFoldDB" id="A0A2K8SYM4"/>
<evidence type="ECO:0000313" key="1">
    <source>
        <dbReference type="EMBL" id="AUB40548.1"/>
    </source>
</evidence>
<evidence type="ECO:0000313" key="2">
    <source>
        <dbReference type="Proteomes" id="UP000232003"/>
    </source>
</evidence>
<dbReference type="Proteomes" id="UP000232003">
    <property type="component" value="Chromosome"/>
</dbReference>
<dbReference type="KEGG" id="nfl:COO91_06565"/>
<dbReference type="RefSeq" id="WP_167407662.1">
    <property type="nucleotide sequence ID" value="NZ_CAWNNC010000001.1"/>
</dbReference>